<accession>A0ABQ4EVK9</accession>
<evidence type="ECO:0000313" key="4">
    <source>
        <dbReference type="Proteomes" id="UP000621500"/>
    </source>
</evidence>
<proteinExistence type="predicted"/>
<reference evidence="3 4" key="1">
    <citation type="submission" date="2021-01" db="EMBL/GenBank/DDBJ databases">
        <title>Whole genome shotgun sequence of Plantactinospora mayteni NBRC 109088.</title>
        <authorList>
            <person name="Komaki H."/>
            <person name="Tamura T."/>
        </authorList>
    </citation>
    <scope>NUCLEOTIDE SEQUENCE [LARGE SCALE GENOMIC DNA]</scope>
    <source>
        <strain evidence="3 4">NBRC 109088</strain>
    </source>
</reference>
<keyword evidence="4" id="KW-1185">Reference proteome</keyword>
<feature type="region of interest" description="Disordered" evidence="1">
    <location>
        <begin position="1"/>
        <end position="23"/>
    </location>
</feature>
<dbReference type="Pfam" id="PF08378">
    <property type="entry name" value="NERD"/>
    <property type="match status" value="1"/>
</dbReference>
<feature type="domain" description="NERD" evidence="2">
    <location>
        <begin position="484"/>
        <end position="599"/>
    </location>
</feature>
<sequence>MRTNPDRRPPATHPALFPAPGEPTVLPGLTGNVTVPEAPVPTETVEGNRLLRATLTLAGVDPSAIVLVDEPAGVAALTAERLAPQDLLLRSMRVNTEAGEKLAEASAEITMLYAEIDDLTVQLAEEQKVRGEVEDLRLGWELGEIELTDLERDNERLRARIRWLESELTAHHVHVASQEPPGQIVLPGSVVETLELAARLPFLSIGATSDAAAGLDVHPQAERWATKIWQALAALNAYAEGRSAGTWPPFVPSLVQRASAGRRRGPGDVGCTEGFGNHHDQTEVAGSAHLRGAGAGGGVRSVLHAGPHQDPAGRYAVSTDPLPRRHRRPDRPHPHRLRRRSPSHLGLPLTPKLTRFTWPSPTDPKPMVATQLLLVICVASSSLRRLSMRILVLSDHGGKQLGRTVAQLRDAETTVAAWHDSYLRARQDLDASRRRTSWWRRLLEVSTAEERQASARTRQAWQGVAAADAGRQRLDGRARQQAAGVSGEEALQRGLSVLDDSWVMLRGYRNRRGETDHVLVGPGGVWAVEVKRRRVRLHAVGEHWWYEKFDSYGNLVDKGLAVDGGGRSWARQVNDVAADLAAWLARNDLHVPIHTAVMIMHERATLGRCENPTVRAIGTHPTHLLEAIDRYAVSLDSQSCERIVALIRRDHRFHERRRGGSGGRGDRRG</sequence>
<comment type="caution">
    <text evidence="3">The sequence shown here is derived from an EMBL/GenBank/DDBJ whole genome shotgun (WGS) entry which is preliminary data.</text>
</comment>
<evidence type="ECO:0000313" key="3">
    <source>
        <dbReference type="EMBL" id="GIG98694.1"/>
    </source>
</evidence>
<dbReference type="InterPro" id="IPR011528">
    <property type="entry name" value="NERD"/>
</dbReference>
<protein>
    <recommendedName>
        <fullName evidence="2">NERD domain-containing protein</fullName>
    </recommendedName>
</protein>
<gene>
    <name evidence="3" type="ORF">Pma05_52670</name>
</gene>
<dbReference type="Proteomes" id="UP000621500">
    <property type="component" value="Unassembled WGS sequence"/>
</dbReference>
<name>A0ABQ4EVK9_9ACTN</name>
<evidence type="ECO:0000256" key="1">
    <source>
        <dbReference type="SAM" id="MobiDB-lite"/>
    </source>
</evidence>
<feature type="region of interest" description="Disordered" evidence="1">
    <location>
        <begin position="289"/>
        <end position="348"/>
    </location>
</feature>
<evidence type="ECO:0000259" key="2">
    <source>
        <dbReference type="Pfam" id="PF08378"/>
    </source>
</evidence>
<organism evidence="3 4">
    <name type="scientific">Plantactinospora mayteni</name>
    <dbReference type="NCBI Taxonomy" id="566021"/>
    <lineage>
        <taxon>Bacteria</taxon>
        <taxon>Bacillati</taxon>
        <taxon>Actinomycetota</taxon>
        <taxon>Actinomycetes</taxon>
        <taxon>Micromonosporales</taxon>
        <taxon>Micromonosporaceae</taxon>
        <taxon>Plantactinospora</taxon>
    </lineage>
</organism>
<feature type="compositionally biased region" description="Basic residues" evidence="1">
    <location>
        <begin position="324"/>
        <end position="342"/>
    </location>
</feature>
<dbReference type="EMBL" id="BONX01000036">
    <property type="protein sequence ID" value="GIG98694.1"/>
    <property type="molecule type" value="Genomic_DNA"/>
</dbReference>